<name>A0AB39Y0L5_9ACTN</name>
<sequence>MNRSATKAVNGGATMVEPLYVPVLPMRRGPLAAYSRLAPFLQAAVSPLWTIPLRTNPAGPPGPPGAVVAAQRATPAWVDARHLEGAPRAVTEGLWPYLLHTPLRPVTGPGRPDWQQSGCADFARACGNGLGLRVRAADASTEQGAEEVRRLVERLAGWDLARDLPVDLLLDLEAVTEEDHQADKCALRALELLGPLTRWRSIVLLAGSFPPTTPEPSGWGPIEAQRHDWDVWHMVRHARPELPVDVTYGDYGAHHAFAADAGAGGGAPWGVLRYTTDRTFLLAKAPTIGDGHAEEVREIARRMIAEPEFRGAGFSEGDRWLHACATGTGTPGVGNAESWIRAGHSQHLAYAAWRLSA</sequence>
<dbReference type="RefSeq" id="WP_369777500.1">
    <property type="nucleotide sequence ID" value="NZ_CP165727.1"/>
</dbReference>
<gene>
    <name evidence="1" type="ORF">AB5J51_10320</name>
</gene>
<evidence type="ECO:0008006" key="2">
    <source>
        <dbReference type="Google" id="ProtNLM"/>
    </source>
</evidence>
<protein>
    <recommendedName>
        <fullName evidence="2">T4 beta protein</fullName>
    </recommendedName>
</protein>
<accession>A0AB39Y0L5</accession>
<organism evidence="1">
    <name type="scientific">Streptomyces sp. R33</name>
    <dbReference type="NCBI Taxonomy" id="3238629"/>
    <lineage>
        <taxon>Bacteria</taxon>
        <taxon>Bacillati</taxon>
        <taxon>Actinomycetota</taxon>
        <taxon>Actinomycetes</taxon>
        <taxon>Kitasatosporales</taxon>
        <taxon>Streptomycetaceae</taxon>
        <taxon>Streptomyces</taxon>
    </lineage>
</organism>
<proteinExistence type="predicted"/>
<dbReference type="AlphaFoldDB" id="A0AB39Y0L5"/>
<dbReference type="Pfam" id="PF14350">
    <property type="entry name" value="Beta_protein"/>
    <property type="match status" value="1"/>
</dbReference>
<evidence type="ECO:0000313" key="1">
    <source>
        <dbReference type="EMBL" id="XDV63301.1"/>
    </source>
</evidence>
<dbReference type="InterPro" id="IPR025683">
    <property type="entry name" value="Protein_beta"/>
</dbReference>
<dbReference type="EMBL" id="CP165727">
    <property type="protein sequence ID" value="XDV63301.1"/>
    <property type="molecule type" value="Genomic_DNA"/>
</dbReference>
<reference evidence="1" key="1">
    <citation type="submission" date="2024-08" db="EMBL/GenBank/DDBJ databases">
        <authorList>
            <person name="Yu S.T."/>
        </authorList>
    </citation>
    <scope>NUCLEOTIDE SEQUENCE</scope>
    <source>
        <strain evidence="1">R33</strain>
    </source>
</reference>